<dbReference type="EMBL" id="JAPCWZ010000002">
    <property type="protein sequence ID" value="KAK8876901.1"/>
    <property type="molecule type" value="Genomic_DNA"/>
</dbReference>
<dbReference type="Proteomes" id="UP001390339">
    <property type="component" value="Unassembled WGS sequence"/>
</dbReference>
<reference evidence="1 2" key="1">
    <citation type="journal article" date="2024" name="IMA Fungus">
        <title>Apiospora arundinis, a panoply of carbohydrate-active enzymes and secondary metabolites.</title>
        <authorList>
            <person name="Sorensen T."/>
            <person name="Petersen C."/>
            <person name="Muurmann A.T."/>
            <person name="Christiansen J.V."/>
            <person name="Brundto M.L."/>
            <person name="Overgaard C.K."/>
            <person name="Boysen A.T."/>
            <person name="Wollenberg R.D."/>
            <person name="Larsen T.O."/>
            <person name="Sorensen J.L."/>
            <person name="Nielsen K.L."/>
            <person name="Sondergaard T.E."/>
        </authorList>
    </citation>
    <scope>NUCLEOTIDE SEQUENCE [LARGE SCALE GENOMIC DNA]</scope>
    <source>
        <strain evidence="1 2">AAU 773</strain>
    </source>
</reference>
<proteinExistence type="predicted"/>
<protein>
    <submittedName>
        <fullName evidence="1">Uncharacterized protein</fullName>
    </submittedName>
</protein>
<gene>
    <name evidence="1" type="ORF">PGQ11_001847</name>
</gene>
<comment type="caution">
    <text evidence="1">The sequence shown here is derived from an EMBL/GenBank/DDBJ whole genome shotgun (WGS) entry which is preliminary data.</text>
</comment>
<sequence>MGNSAASSNRHIQVSPSELHPQLANSLSVRHGNASRHLSSVRSRETRIRHLARRSQGTFAADLRELPIAVAVSNPTAMRLLVAPSLNMVFLLTLWLDGGLYPGADTTPYFIVNGSPTANRPCAAANA</sequence>
<keyword evidence="2" id="KW-1185">Reference proteome</keyword>
<organism evidence="1 2">
    <name type="scientific">Apiospora arundinis</name>
    <dbReference type="NCBI Taxonomy" id="335852"/>
    <lineage>
        <taxon>Eukaryota</taxon>
        <taxon>Fungi</taxon>
        <taxon>Dikarya</taxon>
        <taxon>Ascomycota</taxon>
        <taxon>Pezizomycotina</taxon>
        <taxon>Sordariomycetes</taxon>
        <taxon>Xylariomycetidae</taxon>
        <taxon>Amphisphaeriales</taxon>
        <taxon>Apiosporaceae</taxon>
        <taxon>Apiospora</taxon>
    </lineage>
</organism>
<name>A0ABR2JGC2_9PEZI</name>
<evidence type="ECO:0000313" key="2">
    <source>
        <dbReference type="Proteomes" id="UP001390339"/>
    </source>
</evidence>
<accession>A0ABR2JGC2</accession>
<evidence type="ECO:0000313" key="1">
    <source>
        <dbReference type="EMBL" id="KAK8876901.1"/>
    </source>
</evidence>